<dbReference type="EMBL" id="BN001301">
    <property type="protein sequence ID" value="CBF69592.1"/>
    <property type="molecule type" value="Genomic_DNA"/>
</dbReference>
<evidence type="ECO:0008006" key="3">
    <source>
        <dbReference type="Google" id="ProtNLM"/>
    </source>
</evidence>
<reference evidence="2" key="1">
    <citation type="journal article" date="2005" name="Nature">
        <title>Sequencing of Aspergillus nidulans and comparative analysis with A. fumigatus and A. oryzae.</title>
        <authorList>
            <person name="Galagan J.E."/>
            <person name="Calvo S.E."/>
            <person name="Cuomo C."/>
            <person name="Ma L.J."/>
            <person name="Wortman J.R."/>
            <person name="Batzoglou S."/>
            <person name="Lee S.I."/>
            <person name="Basturkmen M."/>
            <person name="Spevak C.C."/>
            <person name="Clutterbuck J."/>
            <person name="Kapitonov V."/>
            <person name="Jurka J."/>
            <person name="Scazzocchio C."/>
            <person name="Farman M."/>
            <person name="Butler J."/>
            <person name="Purcell S."/>
            <person name="Harris S."/>
            <person name="Braus G.H."/>
            <person name="Draht O."/>
            <person name="Busch S."/>
            <person name="D'Enfert C."/>
            <person name="Bouchier C."/>
            <person name="Goldman G.H."/>
            <person name="Bell-Pedersen D."/>
            <person name="Griffiths-Jones S."/>
            <person name="Doonan J.H."/>
            <person name="Yu J."/>
            <person name="Vienken K."/>
            <person name="Pain A."/>
            <person name="Freitag M."/>
            <person name="Selker E.U."/>
            <person name="Archer D.B."/>
            <person name="Penalva M.A."/>
            <person name="Oakley B.R."/>
            <person name="Momany M."/>
            <person name="Tanaka T."/>
            <person name="Kumagai T."/>
            <person name="Asai K."/>
            <person name="Machida M."/>
            <person name="Nierman W.C."/>
            <person name="Denning D.W."/>
            <person name="Caddick M."/>
            <person name="Hynes M."/>
            <person name="Paoletti M."/>
            <person name="Fischer R."/>
            <person name="Miller B."/>
            <person name="Dyer P."/>
            <person name="Sachs M.S."/>
            <person name="Osmani S.A."/>
            <person name="Birren B.W."/>
        </authorList>
    </citation>
    <scope>NUCLEOTIDE SEQUENCE [LARGE SCALE GENOMIC DNA]</scope>
    <source>
        <strain evidence="2">FGSC A4 / ATCC 38163 / CBS 112.46 / NRRL 194 / M139</strain>
    </source>
</reference>
<dbReference type="Proteomes" id="UP000000560">
    <property type="component" value="Chromosome I"/>
</dbReference>
<evidence type="ECO:0000313" key="1">
    <source>
        <dbReference type="EMBL" id="CBF69592.1"/>
    </source>
</evidence>
<gene>
    <name evidence="1" type="ORF">ANIA_06378</name>
</gene>
<dbReference type="AlphaFoldDB" id="Q5AZA2"/>
<dbReference type="eggNOG" id="ENOG502SFRS">
    <property type="taxonomic scope" value="Eukaryota"/>
</dbReference>
<evidence type="ECO:0000313" key="2">
    <source>
        <dbReference type="Proteomes" id="UP000000560"/>
    </source>
</evidence>
<dbReference type="OrthoDB" id="4493718at2759"/>
<accession>Q5AZA2</accession>
<organism evidence="1 2">
    <name type="scientific">Emericella nidulans (strain FGSC A4 / ATCC 38163 / CBS 112.46 / NRRL 194 / M139)</name>
    <name type="common">Aspergillus nidulans</name>
    <dbReference type="NCBI Taxonomy" id="227321"/>
    <lineage>
        <taxon>Eukaryota</taxon>
        <taxon>Fungi</taxon>
        <taxon>Dikarya</taxon>
        <taxon>Ascomycota</taxon>
        <taxon>Pezizomycotina</taxon>
        <taxon>Eurotiomycetes</taxon>
        <taxon>Eurotiomycetidae</taxon>
        <taxon>Eurotiales</taxon>
        <taxon>Aspergillaceae</taxon>
        <taxon>Aspergillus</taxon>
        <taxon>Aspergillus subgen. Nidulantes</taxon>
    </lineage>
</organism>
<proteinExistence type="predicted"/>
<dbReference type="OMA" id="RTDNAMS"/>
<dbReference type="VEuPathDB" id="FungiDB:AN6378"/>
<dbReference type="KEGG" id="ani:ANIA_06378"/>
<dbReference type="HOGENOM" id="CLU_129960_0_0_1"/>
<dbReference type="InterPro" id="IPR038491">
    <property type="entry name" value="Velvet_dom_sf"/>
</dbReference>
<protein>
    <recommendedName>
        <fullName evidence="3">Velvet domain-containing protein</fullName>
    </recommendedName>
</protein>
<keyword evidence="2" id="KW-1185">Reference proteome</keyword>
<reference evidence="2" key="2">
    <citation type="journal article" date="2009" name="Fungal Genet. Biol.">
        <title>The 2008 update of the Aspergillus nidulans genome annotation: a community effort.</title>
        <authorList>
            <person name="Wortman J.R."/>
            <person name="Gilsenan J.M."/>
            <person name="Joardar V."/>
            <person name="Deegan J."/>
            <person name="Clutterbuck J."/>
            <person name="Andersen M.R."/>
            <person name="Archer D."/>
            <person name="Bencina M."/>
            <person name="Braus G."/>
            <person name="Coutinho P."/>
            <person name="von Dohren H."/>
            <person name="Doonan J."/>
            <person name="Driessen A.J."/>
            <person name="Durek P."/>
            <person name="Espeso E."/>
            <person name="Fekete E."/>
            <person name="Flipphi M."/>
            <person name="Estrada C.G."/>
            <person name="Geysens S."/>
            <person name="Goldman G."/>
            <person name="de Groot P.W."/>
            <person name="Hansen K."/>
            <person name="Harris S.D."/>
            <person name="Heinekamp T."/>
            <person name="Helmstaedt K."/>
            <person name="Henrissat B."/>
            <person name="Hofmann G."/>
            <person name="Homan T."/>
            <person name="Horio T."/>
            <person name="Horiuchi H."/>
            <person name="James S."/>
            <person name="Jones M."/>
            <person name="Karaffa L."/>
            <person name="Karanyi Z."/>
            <person name="Kato M."/>
            <person name="Keller N."/>
            <person name="Kelly D.E."/>
            <person name="Kiel J.A."/>
            <person name="Kim J.M."/>
            <person name="van der Klei I.J."/>
            <person name="Klis F.M."/>
            <person name="Kovalchuk A."/>
            <person name="Krasevec N."/>
            <person name="Kubicek C.P."/>
            <person name="Liu B."/>
            <person name="Maccabe A."/>
            <person name="Meyer V."/>
            <person name="Mirabito P."/>
            <person name="Miskei M."/>
            <person name="Mos M."/>
            <person name="Mullins J."/>
            <person name="Nelson D.R."/>
            <person name="Nielsen J."/>
            <person name="Oakley B.R."/>
            <person name="Osmani S.A."/>
            <person name="Pakula T."/>
            <person name="Paszewski A."/>
            <person name="Paulsen I."/>
            <person name="Pilsyk S."/>
            <person name="Pocsi I."/>
            <person name="Punt P.J."/>
            <person name="Ram A.F."/>
            <person name="Ren Q."/>
            <person name="Robellet X."/>
            <person name="Robson G."/>
            <person name="Seiboth B."/>
            <person name="van Solingen P."/>
            <person name="Specht T."/>
            <person name="Sun J."/>
            <person name="Taheri-Talesh N."/>
            <person name="Takeshita N."/>
            <person name="Ussery D."/>
            <person name="vanKuyk P.A."/>
            <person name="Visser H."/>
            <person name="van de Vondervoort P.J."/>
            <person name="de Vries R.P."/>
            <person name="Walton J."/>
            <person name="Xiang X."/>
            <person name="Xiong Y."/>
            <person name="Zeng A.P."/>
            <person name="Brandt B.W."/>
            <person name="Cornell M.J."/>
            <person name="van den Hondel C.A."/>
            <person name="Visser J."/>
            <person name="Oliver S.G."/>
            <person name="Turner G."/>
        </authorList>
    </citation>
    <scope>GENOME REANNOTATION</scope>
    <source>
        <strain evidence="2">FGSC A4 / ATCC 38163 / CBS 112.46 / NRRL 194 / M139</strain>
    </source>
</reference>
<dbReference type="RefSeq" id="XP_663982.1">
    <property type="nucleotide sequence ID" value="XM_658890.1"/>
</dbReference>
<dbReference type="GeneID" id="2871276"/>
<name>Q5AZA2_EMENI</name>
<sequence length="177" mass="18464">METKLLMWQTSDLIILGSNYSLSFTIEPPTSAAPGVPFSIPVIVAVRSVGNANSDPLQQLGARAVLWDESGTSSTVDLTGNTSTSVRSRTGNSTSGYAVFNRLTVKSPGRYKLRVMSVLNTASGVSVQGSIDSGIIHVHSGAAASQPPSPAQIARLQALVPENIGISQADIAAWQQA</sequence>
<dbReference type="InParanoid" id="Q5AZA2"/>
<accession>C8V0R3</accession>
<dbReference type="Gene3D" id="2.60.40.3960">
    <property type="entry name" value="Velvet domain"/>
    <property type="match status" value="1"/>
</dbReference>